<keyword evidence="4" id="KW-1185">Reference proteome</keyword>
<dbReference type="AlphaFoldDB" id="A0A418PYN9"/>
<gene>
    <name evidence="3" type="ORF">D3M59_09345</name>
</gene>
<dbReference type="InterPro" id="IPR012495">
    <property type="entry name" value="TadE-like_dom"/>
</dbReference>
<feature type="transmembrane region" description="Helical" evidence="1">
    <location>
        <begin position="58"/>
        <end position="81"/>
    </location>
</feature>
<protein>
    <submittedName>
        <fullName evidence="3">Pilus assembly protein</fullName>
    </submittedName>
</protein>
<dbReference type="Proteomes" id="UP000285023">
    <property type="component" value="Unassembled WGS sequence"/>
</dbReference>
<proteinExistence type="predicted"/>
<reference evidence="3 4" key="1">
    <citation type="submission" date="2018-09" db="EMBL/GenBank/DDBJ databases">
        <title>Sphingomonas sp. DAC4.</title>
        <authorList>
            <person name="Seo T."/>
        </authorList>
    </citation>
    <scope>NUCLEOTIDE SEQUENCE [LARGE SCALE GENOMIC DNA]</scope>
    <source>
        <strain evidence="3 4">DAC4</strain>
    </source>
</reference>
<comment type="caution">
    <text evidence="3">The sequence shown here is derived from an EMBL/GenBank/DDBJ whole genome shotgun (WGS) entry which is preliminary data.</text>
</comment>
<evidence type="ECO:0000313" key="4">
    <source>
        <dbReference type="Proteomes" id="UP000285023"/>
    </source>
</evidence>
<feature type="domain" description="TadE-like" evidence="2">
    <location>
        <begin position="60"/>
        <end position="102"/>
    </location>
</feature>
<keyword evidence="1" id="KW-1133">Transmembrane helix</keyword>
<evidence type="ECO:0000256" key="1">
    <source>
        <dbReference type="SAM" id="Phobius"/>
    </source>
</evidence>
<keyword evidence="1" id="KW-0472">Membrane</keyword>
<keyword evidence="1" id="KW-0812">Transmembrane</keyword>
<evidence type="ECO:0000259" key="2">
    <source>
        <dbReference type="Pfam" id="PF07811"/>
    </source>
</evidence>
<dbReference type="Pfam" id="PF07811">
    <property type="entry name" value="TadE"/>
    <property type="match status" value="1"/>
</dbReference>
<organism evidence="3 4">
    <name type="scientific">Sphingomonas edaphi</name>
    <dbReference type="NCBI Taxonomy" id="2315689"/>
    <lineage>
        <taxon>Bacteria</taxon>
        <taxon>Pseudomonadati</taxon>
        <taxon>Pseudomonadota</taxon>
        <taxon>Alphaproteobacteria</taxon>
        <taxon>Sphingomonadales</taxon>
        <taxon>Sphingomonadaceae</taxon>
        <taxon>Sphingomonas</taxon>
    </lineage>
</organism>
<dbReference type="EMBL" id="QXTF01000003">
    <property type="protein sequence ID" value="RIX27254.1"/>
    <property type="molecule type" value="Genomic_DNA"/>
</dbReference>
<evidence type="ECO:0000313" key="3">
    <source>
        <dbReference type="EMBL" id="RIX27254.1"/>
    </source>
</evidence>
<name>A0A418PYN9_9SPHN</name>
<sequence length="180" mass="19894">MSVRPERGALPDGYCHGSLYAHVFTALLCHQRGWNLSPDRNIRLEDTMKMLARIREDARGAAVIEMAFALPAFIVMVWMIVQLGLVFRAMSGIQHALGEGARLATIYPAPTNTQIETKITDAVYGIGPGEFDIPPPAEGTDTNGNRYVDLRVTYTQPTDLLLLPGPTISVTRSKRVWRAD</sequence>
<accession>A0A418PYN9</accession>